<keyword evidence="2" id="KW-1185">Reference proteome</keyword>
<evidence type="ECO:0000313" key="1">
    <source>
        <dbReference type="EMBL" id="CAE7776633.1"/>
    </source>
</evidence>
<dbReference type="EMBL" id="CAJNJA010041644">
    <property type="protein sequence ID" value="CAE7776633.1"/>
    <property type="molecule type" value="Genomic_DNA"/>
</dbReference>
<evidence type="ECO:0000313" key="2">
    <source>
        <dbReference type="Proteomes" id="UP000601435"/>
    </source>
</evidence>
<comment type="caution">
    <text evidence="1">The sequence shown here is derived from an EMBL/GenBank/DDBJ whole genome shotgun (WGS) entry which is preliminary data.</text>
</comment>
<accession>A0A812YHT0</accession>
<organism evidence="1 2">
    <name type="scientific">Symbiodinium necroappetens</name>
    <dbReference type="NCBI Taxonomy" id="1628268"/>
    <lineage>
        <taxon>Eukaryota</taxon>
        <taxon>Sar</taxon>
        <taxon>Alveolata</taxon>
        <taxon>Dinophyceae</taxon>
        <taxon>Suessiales</taxon>
        <taxon>Symbiodiniaceae</taxon>
        <taxon>Symbiodinium</taxon>
    </lineage>
</organism>
<proteinExistence type="predicted"/>
<reference evidence="1" key="1">
    <citation type="submission" date="2021-02" db="EMBL/GenBank/DDBJ databases">
        <authorList>
            <person name="Dougan E. K."/>
            <person name="Rhodes N."/>
            <person name="Thang M."/>
            <person name="Chan C."/>
        </authorList>
    </citation>
    <scope>NUCLEOTIDE SEQUENCE</scope>
</reference>
<protein>
    <submittedName>
        <fullName evidence="1">EryA protein</fullName>
    </submittedName>
</protein>
<dbReference type="OrthoDB" id="418624at2759"/>
<name>A0A812YHT0_9DINO</name>
<dbReference type="Proteomes" id="UP000601435">
    <property type="component" value="Unassembled WGS sequence"/>
</dbReference>
<gene>
    <name evidence="1" type="primary">eryA</name>
    <name evidence="1" type="ORF">SNEC2469_LOCUS22734</name>
</gene>
<sequence length="72" mass="8080">KGEKLTCPRDNRLGTSYVDAIADGDAGLSNYMLSYSWGYPVGDIADTLSDFFGEESLHEFIWICCLCINQHR</sequence>
<feature type="non-terminal residue" evidence="1">
    <location>
        <position position="1"/>
    </location>
</feature>
<feature type="non-terminal residue" evidence="1">
    <location>
        <position position="72"/>
    </location>
</feature>
<dbReference type="AlphaFoldDB" id="A0A812YHT0"/>